<dbReference type="EMBL" id="CAJJDN010000048">
    <property type="protein sequence ID" value="CAD8085611.1"/>
    <property type="molecule type" value="Genomic_DNA"/>
</dbReference>
<dbReference type="AlphaFoldDB" id="A0A8S1N678"/>
<sequence length="54" mass="6677">MKGSIKQNRQMLQFERKFVMFSIIFYKLYPTDLKLQRRQMLIKQIRFGSYLNSI</sequence>
<evidence type="ECO:0000313" key="1">
    <source>
        <dbReference type="EMBL" id="CAD8085611.1"/>
    </source>
</evidence>
<proteinExistence type="predicted"/>
<protein>
    <submittedName>
        <fullName evidence="1">Uncharacterized protein</fullName>
    </submittedName>
</protein>
<comment type="caution">
    <text evidence="1">The sequence shown here is derived from an EMBL/GenBank/DDBJ whole genome shotgun (WGS) entry which is preliminary data.</text>
</comment>
<name>A0A8S1N678_9CILI</name>
<accession>A0A8S1N678</accession>
<organism evidence="1 2">
    <name type="scientific">Paramecium sonneborni</name>
    <dbReference type="NCBI Taxonomy" id="65129"/>
    <lineage>
        <taxon>Eukaryota</taxon>
        <taxon>Sar</taxon>
        <taxon>Alveolata</taxon>
        <taxon>Ciliophora</taxon>
        <taxon>Intramacronucleata</taxon>
        <taxon>Oligohymenophorea</taxon>
        <taxon>Peniculida</taxon>
        <taxon>Parameciidae</taxon>
        <taxon>Paramecium</taxon>
    </lineage>
</organism>
<keyword evidence="2" id="KW-1185">Reference proteome</keyword>
<reference evidence="1" key="1">
    <citation type="submission" date="2021-01" db="EMBL/GenBank/DDBJ databases">
        <authorList>
            <consortium name="Genoscope - CEA"/>
            <person name="William W."/>
        </authorList>
    </citation>
    <scope>NUCLEOTIDE SEQUENCE</scope>
</reference>
<dbReference type="Proteomes" id="UP000692954">
    <property type="component" value="Unassembled WGS sequence"/>
</dbReference>
<gene>
    <name evidence="1" type="ORF">PSON_ATCC_30995.1.T0480244</name>
</gene>
<evidence type="ECO:0000313" key="2">
    <source>
        <dbReference type="Proteomes" id="UP000692954"/>
    </source>
</evidence>